<dbReference type="GO" id="GO:0005524">
    <property type="term" value="F:ATP binding"/>
    <property type="evidence" value="ECO:0007669"/>
    <property type="project" value="InterPro"/>
</dbReference>
<feature type="compositionally biased region" description="Basic and acidic residues" evidence="2">
    <location>
        <begin position="630"/>
        <end position="649"/>
    </location>
</feature>
<dbReference type="Proteomes" id="UP001153069">
    <property type="component" value="Unassembled WGS sequence"/>
</dbReference>
<feature type="compositionally biased region" description="Polar residues" evidence="2">
    <location>
        <begin position="430"/>
        <end position="453"/>
    </location>
</feature>
<dbReference type="InterPro" id="IPR000719">
    <property type="entry name" value="Prot_kinase_dom"/>
</dbReference>
<dbReference type="PROSITE" id="PS50011">
    <property type="entry name" value="PROTEIN_KINASE_DOM"/>
    <property type="match status" value="1"/>
</dbReference>
<evidence type="ECO:0000256" key="1">
    <source>
        <dbReference type="SAM" id="Coils"/>
    </source>
</evidence>
<organism evidence="4 5">
    <name type="scientific">Seminavis robusta</name>
    <dbReference type="NCBI Taxonomy" id="568900"/>
    <lineage>
        <taxon>Eukaryota</taxon>
        <taxon>Sar</taxon>
        <taxon>Stramenopiles</taxon>
        <taxon>Ochrophyta</taxon>
        <taxon>Bacillariophyta</taxon>
        <taxon>Bacillariophyceae</taxon>
        <taxon>Bacillariophycidae</taxon>
        <taxon>Naviculales</taxon>
        <taxon>Naviculaceae</taxon>
        <taxon>Seminavis</taxon>
    </lineage>
</organism>
<protein>
    <recommendedName>
        <fullName evidence="3">Protein kinase domain-containing protein</fullName>
    </recommendedName>
</protein>
<keyword evidence="5" id="KW-1185">Reference proteome</keyword>
<dbReference type="GO" id="GO:0004672">
    <property type="term" value="F:protein kinase activity"/>
    <property type="evidence" value="ECO:0007669"/>
    <property type="project" value="InterPro"/>
</dbReference>
<dbReference type="OrthoDB" id="40902at2759"/>
<feature type="compositionally biased region" description="Polar residues" evidence="2">
    <location>
        <begin position="488"/>
        <end position="505"/>
    </location>
</feature>
<dbReference type="EMBL" id="CAICTM010001866">
    <property type="protein sequence ID" value="CAB9526679.1"/>
    <property type="molecule type" value="Genomic_DNA"/>
</dbReference>
<accession>A0A9N8EX60</accession>
<feature type="compositionally biased region" description="Polar residues" evidence="2">
    <location>
        <begin position="656"/>
        <end position="667"/>
    </location>
</feature>
<dbReference type="SUPFAM" id="SSF56112">
    <property type="entry name" value="Protein kinase-like (PK-like)"/>
    <property type="match status" value="1"/>
</dbReference>
<gene>
    <name evidence="4" type="ORF">SEMRO_1868_G302600.2</name>
</gene>
<reference evidence="4" key="1">
    <citation type="submission" date="2020-06" db="EMBL/GenBank/DDBJ databases">
        <authorList>
            <consortium name="Plant Systems Biology data submission"/>
        </authorList>
    </citation>
    <scope>NUCLEOTIDE SEQUENCE</scope>
    <source>
        <strain evidence="4">D6</strain>
    </source>
</reference>
<dbReference type="AlphaFoldDB" id="A0A9N8EX60"/>
<evidence type="ECO:0000313" key="5">
    <source>
        <dbReference type="Proteomes" id="UP001153069"/>
    </source>
</evidence>
<dbReference type="Gene3D" id="1.10.510.10">
    <property type="entry name" value="Transferase(Phosphotransferase) domain 1"/>
    <property type="match status" value="1"/>
</dbReference>
<name>A0A9N8EX60_9STRA</name>
<feature type="region of interest" description="Disordered" evidence="2">
    <location>
        <begin position="465"/>
        <end position="765"/>
    </location>
</feature>
<evidence type="ECO:0000259" key="3">
    <source>
        <dbReference type="PROSITE" id="PS50011"/>
    </source>
</evidence>
<evidence type="ECO:0000313" key="4">
    <source>
        <dbReference type="EMBL" id="CAB9526679.1"/>
    </source>
</evidence>
<dbReference type="Pfam" id="PF00069">
    <property type="entry name" value="Pkinase"/>
    <property type="match status" value="2"/>
</dbReference>
<feature type="region of interest" description="Disordered" evidence="2">
    <location>
        <begin position="395"/>
        <end position="453"/>
    </location>
</feature>
<feature type="compositionally biased region" description="Basic and acidic residues" evidence="2">
    <location>
        <begin position="583"/>
        <end position="594"/>
    </location>
</feature>
<feature type="domain" description="Protein kinase" evidence="3">
    <location>
        <begin position="1"/>
        <end position="203"/>
    </location>
</feature>
<feature type="coiled-coil region" evidence="1">
    <location>
        <begin position="323"/>
        <end position="357"/>
    </location>
</feature>
<comment type="caution">
    <text evidence="4">The sequence shown here is derived from an EMBL/GenBank/DDBJ whole genome shotgun (WGS) entry which is preliminary data.</text>
</comment>
<feature type="compositionally biased region" description="Basic residues" evidence="2">
    <location>
        <begin position="756"/>
        <end position="765"/>
    </location>
</feature>
<sequence length="765" mass="84686">MEKAEMDKWEYDAVIEEFQILTSIDNPNVIRVYCFYETDEKFYIVQELAKGGELFDELEKHEAHLPQRPQLENILLDDTRNYEKLKVIDFGLAAKVEPGDRLFEMVGKPRYIAPEVLGDDGYDLKYDIWSAGVTAYTLMAGYHPFEADHDVEVYQQIVDGYFDFKGPEWETVSDQAKDFVSKLLTYKDEERPTAEEALSHPWITGDNSGVPFAAAEPQIVWSAVELRRKEELQQLDDYIRVEKHRQQVHMTQRAAALRGKDSPLIFDRVQKLSARLGKVKDENKSLKDSANAISRETRKLERSTLVQAHRMLKDKLDGLKKFKAEAKSTLANVRQERTDVQKELEDTKIKADKVQSQRQALVDCLAAVSNRARGVLEQTNPMLLRAVDKITSGKAVQGAATAKGSKIVSGSNRTGSTCTDSSESTESSDNPNNIGNESLSSIGHESATSMGQSTSIIGQETASALGVNNNTSDNGGHSSVKLAKETPRATTSEPKNDNTNGFSSKVSDKQPGSAPQPKKKQSKVRKDYSWQNHAETEGAAASASASTDVSCPQLGSGDQKGRKVPTPKGSPKSSKKRASVSTDKAEKKAADKDKPNKKKSPKKRLSLSESTSSMGADDATPADKKKKKSLSKEKASASSGKEKSSSGKEKAKKNRQQQLQRTDSAPSVMSGDEGPDFEPEKKGRRAKRRSSFGSVPDVKKIAEKVAASIEEDDKEYSWEQHGASMRRANTDTSLLNSPKRELAPRRNNSSDEKKKSDKTRKSKRR</sequence>
<evidence type="ECO:0000256" key="2">
    <source>
        <dbReference type="SAM" id="MobiDB-lite"/>
    </source>
</evidence>
<feature type="compositionally biased region" description="Basic and acidic residues" evidence="2">
    <location>
        <begin position="738"/>
        <end position="755"/>
    </location>
</feature>
<feature type="compositionally biased region" description="Basic residues" evidence="2">
    <location>
        <begin position="595"/>
        <end position="605"/>
    </location>
</feature>
<dbReference type="Gene3D" id="3.30.200.20">
    <property type="entry name" value="Phosphorylase Kinase, domain 1"/>
    <property type="match status" value="1"/>
</dbReference>
<proteinExistence type="predicted"/>
<keyword evidence="1" id="KW-0175">Coiled coil</keyword>
<dbReference type="PANTHER" id="PTHR24347">
    <property type="entry name" value="SERINE/THREONINE-PROTEIN KINASE"/>
    <property type="match status" value="1"/>
</dbReference>
<dbReference type="InterPro" id="IPR011009">
    <property type="entry name" value="Kinase-like_dom_sf"/>
</dbReference>
<feature type="compositionally biased region" description="Polar residues" evidence="2">
    <location>
        <begin position="465"/>
        <end position="477"/>
    </location>
</feature>
<feature type="compositionally biased region" description="Low complexity" evidence="2">
    <location>
        <begin position="416"/>
        <end position="429"/>
    </location>
</feature>